<dbReference type="CDD" id="cd06558">
    <property type="entry name" value="crotonase-like"/>
    <property type="match status" value="1"/>
</dbReference>
<evidence type="ECO:0000256" key="5">
    <source>
        <dbReference type="ARBA" id="ARBA00023717"/>
    </source>
</evidence>
<evidence type="ECO:0000256" key="6">
    <source>
        <dbReference type="RuleBase" id="RU003707"/>
    </source>
</evidence>
<proteinExistence type="inferred from homology"/>
<evidence type="ECO:0000256" key="1">
    <source>
        <dbReference type="ARBA" id="ARBA00002994"/>
    </source>
</evidence>
<gene>
    <name evidence="7" type="ORF">HH308_20545</name>
</gene>
<evidence type="ECO:0000256" key="3">
    <source>
        <dbReference type="ARBA" id="ARBA00022832"/>
    </source>
</evidence>
<dbReference type="GO" id="GO:0016853">
    <property type="term" value="F:isomerase activity"/>
    <property type="evidence" value="ECO:0007669"/>
    <property type="project" value="UniProtKB-KW"/>
</dbReference>
<dbReference type="PANTHER" id="PTHR43802">
    <property type="entry name" value="ENOYL-COA HYDRATASE"/>
    <property type="match status" value="1"/>
</dbReference>
<comment type="caution">
    <text evidence="7">The sequence shown here is derived from an EMBL/GenBank/DDBJ whole genome shotgun (WGS) entry which is preliminary data.</text>
</comment>
<dbReference type="Pfam" id="PF00378">
    <property type="entry name" value="ECH_1"/>
    <property type="match status" value="1"/>
</dbReference>
<keyword evidence="7" id="KW-0413">Isomerase</keyword>
<protein>
    <submittedName>
        <fullName evidence="7">Enoyl-CoA hydratase/isomerase family protein</fullName>
    </submittedName>
</protein>
<dbReference type="PANTHER" id="PTHR43802:SF1">
    <property type="entry name" value="IP11341P-RELATED"/>
    <property type="match status" value="1"/>
</dbReference>
<comment type="similarity">
    <text evidence="2 6">Belongs to the enoyl-CoA hydratase/isomerase family.</text>
</comment>
<comment type="function">
    <text evidence="1">Could possibly oxidize fatty acids using specific components.</text>
</comment>
<keyword evidence="3" id="KW-0443">Lipid metabolism</keyword>
<sequence>MPDEILIDDAGAVRTVTLNRPHARNSFTTDTAAELEFALRNAGNDPDIHVVVLTGAGGSFSAGGDAHTILHRIASPDDTARLELMRSCHRLIEEIWNCRVPVISAVDGPAVGGGFSIALASDLVVCSPRATFSQMFLHRGIAPDLGSAWLLPRAVGRKRANEIVLTASVIDAERAVELGIANRVADDALVDAQELAETIASAPKLATTLSKRLLNGTADGDLHSALELEAVTQSLALLGSSAQAAFDGFLRKGKA</sequence>
<accession>A0A848L7Q6</accession>
<dbReference type="PROSITE" id="PS00166">
    <property type="entry name" value="ENOYL_COA_HYDRATASE"/>
    <property type="match status" value="1"/>
</dbReference>
<dbReference type="SUPFAM" id="SSF52096">
    <property type="entry name" value="ClpP/crotonase"/>
    <property type="match status" value="1"/>
</dbReference>
<dbReference type="GO" id="GO:0004300">
    <property type="term" value="F:enoyl-CoA hydratase activity"/>
    <property type="evidence" value="ECO:0007669"/>
    <property type="project" value="UniProtKB-EC"/>
</dbReference>
<keyword evidence="3" id="KW-0276">Fatty acid metabolism</keyword>
<name>A0A848L7Q6_9ACTN</name>
<reference evidence="7 8" key="1">
    <citation type="submission" date="2020-04" db="EMBL/GenBank/DDBJ databases">
        <title>Gordonia sp. nov. TBRC 11910.</title>
        <authorList>
            <person name="Suriyachadkun C."/>
        </authorList>
    </citation>
    <scope>NUCLEOTIDE SEQUENCE [LARGE SCALE GENOMIC DNA]</scope>
    <source>
        <strain evidence="7 8">TBRC 11910</strain>
    </source>
</reference>
<dbReference type="Gene3D" id="3.90.226.10">
    <property type="entry name" value="2-enoyl-CoA Hydratase, Chain A, domain 1"/>
    <property type="match status" value="1"/>
</dbReference>
<dbReference type="GO" id="GO:0006631">
    <property type="term" value="P:fatty acid metabolic process"/>
    <property type="evidence" value="ECO:0007669"/>
    <property type="project" value="UniProtKB-KW"/>
</dbReference>
<dbReference type="InterPro" id="IPR001753">
    <property type="entry name" value="Enoyl-CoA_hydra/iso"/>
</dbReference>
<organism evidence="7 8">
    <name type="scientific">Gordonia asplenii</name>
    <dbReference type="NCBI Taxonomy" id="2725283"/>
    <lineage>
        <taxon>Bacteria</taxon>
        <taxon>Bacillati</taxon>
        <taxon>Actinomycetota</taxon>
        <taxon>Actinomycetes</taxon>
        <taxon>Mycobacteriales</taxon>
        <taxon>Gordoniaceae</taxon>
        <taxon>Gordonia</taxon>
    </lineage>
</organism>
<dbReference type="Proteomes" id="UP000550729">
    <property type="component" value="Unassembled WGS sequence"/>
</dbReference>
<dbReference type="InterPro" id="IPR018376">
    <property type="entry name" value="Enoyl-CoA_hyd/isom_CS"/>
</dbReference>
<comment type="catalytic activity">
    <reaction evidence="5">
        <text>a 4-saturated-(3S)-3-hydroxyacyl-CoA = a (3E)-enoyl-CoA + H2O</text>
        <dbReference type="Rhea" id="RHEA:20724"/>
        <dbReference type="ChEBI" id="CHEBI:15377"/>
        <dbReference type="ChEBI" id="CHEBI:58521"/>
        <dbReference type="ChEBI" id="CHEBI:137480"/>
        <dbReference type="EC" id="4.2.1.17"/>
    </reaction>
</comment>
<dbReference type="InterPro" id="IPR029045">
    <property type="entry name" value="ClpP/crotonase-like_dom_sf"/>
</dbReference>
<dbReference type="EMBL" id="JABBNB010000025">
    <property type="protein sequence ID" value="NMO03608.1"/>
    <property type="molecule type" value="Genomic_DNA"/>
</dbReference>
<evidence type="ECO:0000256" key="2">
    <source>
        <dbReference type="ARBA" id="ARBA00005254"/>
    </source>
</evidence>
<dbReference type="RefSeq" id="WP_170196114.1">
    <property type="nucleotide sequence ID" value="NZ_JABBNB010000025.1"/>
</dbReference>
<comment type="catalytic activity">
    <reaction evidence="4">
        <text>a (3S)-3-hydroxyacyl-CoA = a (2E)-enoyl-CoA + H2O</text>
        <dbReference type="Rhea" id="RHEA:16105"/>
        <dbReference type="ChEBI" id="CHEBI:15377"/>
        <dbReference type="ChEBI" id="CHEBI:57318"/>
        <dbReference type="ChEBI" id="CHEBI:58856"/>
        <dbReference type="EC" id="4.2.1.17"/>
    </reaction>
</comment>
<dbReference type="AlphaFoldDB" id="A0A848L7Q6"/>
<evidence type="ECO:0000256" key="4">
    <source>
        <dbReference type="ARBA" id="ARBA00023709"/>
    </source>
</evidence>
<evidence type="ECO:0000313" key="8">
    <source>
        <dbReference type="Proteomes" id="UP000550729"/>
    </source>
</evidence>
<evidence type="ECO:0000313" key="7">
    <source>
        <dbReference type="EMBL" id="NMO03608.1"/>
    </source>
</evidence>
<keyword evidence="8" id="KW-1185">Reference proteome</keyword>